<keyword evidence="4" id="KW-0611">Plant defense</keyword>
<evidence type="ECO:0000256" key="7">
    <source>
        <dbReference type="SAM" id="MobiDB-lite"/>
    </source>
</evidence>
<evidence type="ECO:0000256" key="3">
    <source>
        <dbReference type="ARBA" id="ARBA00022741"/>
    </source>
</evidence>
<dbReference type="Gene3D" id="3.40.50.300">
    <property type="entry name" value="P-loop containing nucleotide triphosphate hydrolases"/>
    <property type="match status" value="1"/>
</dbReference>
<evidence type="ECO:0000259" key="8">
    <source>
        <dbReference type="SMART" id="SM00382"/>
    </source>
</evidence>
<dbReference type="InterPro" id="IPR057135">
    <property type="entry name" value="At4g27190-like_LRR"/>
</dbReference>
<evidence type="ECO:0000256" key="1">
    <source>
        <dbReference type="ARBA" id="ARBA00008894"/>
    </source>
</evidence>
<dbReference type="Pfam" id="PF00931">
    <property type="entry name" value="NB-ARC"/>
    <property type="match status" value="1"/>
</dbReference>
<comment type="similarity">
    <text evidence="1">Belongs to the disease resistance NB-LRR family.</text>
</comment>
<evidence type="ECO:0000313" key="9">
    <source>
        <dbReference type="Proteomes" id="UP001652660"/>
    </source>
</evidence>
<evidence type="ECO:0000256" key="6">
    <source>
        <dbReference type="SAM" id="Coils"/>
    </source>
</evidence>
<keyword evidence="6" id="KW-0175">Coiled coil</keyword>
<feature type="domain" description="AAA+ ATPase" evidence="8">
    <location>
        <begin position="138"/>
        <end position="268"/>
    </location>
</feature>
<proteinExistence type="inferred from homology"/>
<keyword evidence="3" id="KW-0547">Nucleotide-binding</keyword>
<dbReference type="PRINTS" id="PR00364">
    <property type="entry name" value="DISEASERSIST"/>
</dbReference>
<dbReference type="PANTHER" id="PTHR33463">
    <property type="entry name" value="NB-ARC DOMAIN-CONTAINING PROTEIN-RELATED"/>
    <property type="match status" value="1"/>
</dbReference>
<evidence type="ECO:0000256" key="2">
    <source>
        <dbReference type="ARBA" id="ARBA00022614"/>
    </source>
</evidence>
<dbReference type="RefSeq" id="XP_071905842.1">
    <property type="nucleotide sequence ID" value="XM_072049741.1"/>
</dbReference>
<dbReference type="InterPro" id="IPR003593">
    <property type="entry name" value="AAA+_ATPase"/>
</dbReference>
<sequence>MEALGNLALDRGRRYVNLDDNLRSLERKLQRLGGRKSDFELQVTNGERSGTKKRKREVEIWFEEVATVENEFGALKKSIQEGGFLENAISSGDRVAKMDAIVEDLIEQSNHFDGLLLEAFESRGQRFEAIWAWLVIDSISNIGIYGMGGVGKTTLAKHIHNHLLERTQFKVYWITVSQEFSIKRLQDDIAKRLRLDLSHEDDEDSRAAILSRALVKQSVLILDDVWQEFSFEKIGIPLGANKCRVILTTRSLELCNRISCQRVFEAKTLATNEAWDLFKHTLDPKTVLHGEMEEIAKSVAKRCAGLPLGIITVAGSMRGVINVCEWRNALEQLKACSVGHDEMERDVFPILEWSFNRLNGCLRQCFLYCSLYPEDCYIKREELETQMGNEMMQDAMSYLADQLCLLTSRMHRLASQMKELPSKAVVDLEENESAICLTGDEELQECQNEKSTDAVGKEAENEEMEPQPQPIQVKESSEESSNVVTPPPSPNLHFLNSYPMISVNEIDFVIPEVLESHGRNELRVAMVKYLEPSKALDGGVDEELRSMLDYLAPSTSPWKIISRVLKDYSIYEGYQDHIEDETLKRATRFYPPFGTCQLVDLFIWAELMPQRNSRSEAFDQGHTILNKLINVCLLEKITDFTGEDYVKMHDLVRDMALRITNGNSKLKMRGDVPRFLVKSIGWQDSSILILEQEKWTEDLCAVSFISSLSAKIRVPPSWSPNCPKLSTLLLPYFSIKRIPDSFFRHMCGLKVLNLELCKGITELPNSVADLVNLTALILKGCEGLRSVPPLGKLKQLRELDLSWTKIQDLPQGLESLVNLERLNLGNCRSFRRKIIPKGTFSELHRLQWLVLSPYGTVQFNDPEVLNQLKSFIGCLCFTDSYKISRWPEYYYLYINDNFSSFCDYVHSADDIGHHKRLYFHQCKLGRGLNHPVLLLPSDIKSLELIDCVGRGIRCLSDVFRNFTSLNDLSSLEIRGLDGIEFLWQFSAPAPRDQQADSSFSPLRKLQNLILRNLLDLVGLFFGESEAYLLQPGTFSSLTWLSIHKCHKMKRLFTAQLLQNLENLTLIHVNDCEGVEEIVADDNGVEQGGGEGIQLTSSDATATVILPKLRCLSLNRLPQLKNVCKVAMICDSIKEIKIFGCPKVKRLPLFLPNINGLPSLPNTLLQIMGDKEWWESLEWDNSCTKNALDPFFTTHSVLRIFNSRPPL</sequence>
<dbReference type="Gene3D" id="3.80.10.10">
    <property type="entry name" value="Ribonuclease Inhibitor"/>
    <property type="match status" value="2"/>
</dbReference>
<feature type="coiled-coil region" evidence="6">
    <location>
        <begin position="15"/>
        <end position="42"/>
    </location>
</feature>
<dbReference type="InterPro" id="IPR058922">
    <property type="entry name" value="WHD_DRP"/>
</dbReference>
<dbReference type="Gene3D" id="1.10.8.430">
    <property type="entry name" value="Helical domain of apoptotic protease-activating factors"/>
    <property type="match status" value="1"/>
</dbReference>
<dbReference type="Proteomes" id="UP001652660">
    <property type="component" value="Chromosome 5e"/>
</dbReference>
<dbReference type="SMART" id="SM00382">
    <property type="entry name" value="AAA"/>
    <property type="match status" value="1"/>
</dbReference>
<dbReference type="InterPro" id="IPR042197">
    <property type="entry name" value="Apaf_helical"/>
</dbReference>
<evidence type="ECO:0000256" key="5">
    <source>
        <dbReference type="ARBA" id="ARBA00022840"/>
    </source>
</evidence>
<accession>A0ABM4UEX7</accession>
<keyword evidence="9" id="KW-1185">Reference proteome</keyword>
<dbReference type="InterPro" id="IPR002182">
    <property type="entry name" value="NB-ARC"/>
</dbReference>
<keyword evidence="2" id="KW-0433">Leucine-rich repeat</keyword>
<dbReference type="InterPro" id="IPR050905">
    <property type="entry name" value="Plant_NBS-LRR"/>
</dbReference>
<dbReference type="Pfam" id="PF23559">
    <property type="entry name" value="WHD_DRP"/>
    <property type="match status" value="1"/>
</dbReference>
<protein>
    <submittedName>
        <fullName evidence="10">Disease resistance protein At4g27190-like</fullName>
    </submittedName>
</protein>
<dbReference type="CDD" id="cd00267">
    <property type="entry name" value="ABC_ATPase"/>
    <property type="match status" value="1"/>
</dbReference>
<dbReference type="InterPro" id="IPR027417">
    <property type="entry name" value="P-loop_NTPase"/>
</dbReference>
<dbReference type="SUPFAM" id="SSF52058">
    <property type="entry name" value="L domain-like"/>
    <property type="match status" value="1"/>
</dbReference>
<dbReference type="SUPFAM" id="SSF52540">
    <property type="entry name" value="P-loop containing nucleoside triphosphate hydrolases"/>
    <property type="match status" value="1"/>
</dbReference>
<keyword evidence="5" id="KW-0067">ATP-binding</keyword>
<reference evidence="10" key="1">
    <citation type="submission" date="2025-08" db="UniProtKB">
        <authorList>
            <consortium name="RefSeq"/>
        </authorList>
    </citation>
    <scope>IDENTIFICATION</scope>
    <source>
        <tissue evidence="10">Leaves</tissue>
    </source>
</reference>
<evidence type="ECO:0000256" key="4">
    <source>
        <dbReference type="ARBA" id="ARBA00022821"/>
    </source>
</evidence>
<feature type="compositionally biased region" description="Basic and acidic residues" evidence="7">
    <location>
        <begin position="447"/>
        <end position="459"/>
    </location>
</feature>
<name>A0ABM4UEX7_COFAR</name>
<feature type="region of interest" description="Disordered" evidence="7">
    <location>
        <begin position="444"/>
        <end position="488"/>
    </location>
</feature>
<dbReference type="GeneID" id="113687450"/>
<dbReference type="Pfam" id="PF23247">
    <property type="entry name" value="LRR_RPS2"/>
    <property type="match status" value="1"/>
</dbReference>
<evidence type="ECO:0000313" key="10">
    <source>
        <dbReference type="RefSeq" id="XP_071905842.1"/>
    </source>
</evidence>
<organism evidence="9 10">
    <name type="scientific">Coffea arabica</name>
    <name type="common">Arabian coffee</name>
    <dbReference type="NCBI Taxonomy" id="13443"/>
    <lineage>
        <taxon>Eukaryota</taxon>
        <taxon>Viridiplantae</taxon>
        <taxon>Streptophyta</taxon>
        <taxon>Embryophyta</taxon>
        <taxon>Tracheophyta</taxon>
        <taxon>Spermatophyta</taxon>
        <taxon>Magnoliopsida</taxon>
        <taxon>eudicotyledons</taxon>
        <taxon>Gunneridae</taxon>
        <taxon>Pentapetalae</taxon>
        <taxon>asterids</taxon>
        <taxon>lamiids</taxon>
        <taxon>Gentianales</taxon>
        <taxon>Rubiaceae</taxon>
        <taxon>Ixoroideae</taxon>
        <taxon>Gardenieae complex</taxon>
        <taxon>Bertiereae - Coffeeae clade</taxon>
        <taxon>Coffeeae</taxon>
        <taxon>Coffea</taxon>
    </lineage>
</organism>
<dbReference type="InterPro" id="IPR032675">
    <property type="entry name" value="LRR_dom_sf"/>
</dbReference>
<dbReference type="PANTHER" id="PTHR33463:SF187">
    <property type="entry name" value="AND NB-ARC DOMAIN DISEASE RESISTANCE PROTEIN, PUTATIVE-RELATED"/>
    <property type="match status" value="1"/>
</dbReference>
<gene>
    <name evidence="10" type="primary">LOC113687450</name>
</gene>